<organism evidence="2 3">
    <name type="scientific">Penicillium brevicompactum</name>
    <dbReference type="NCBI Taxonomy" id="5074"/>
    <lineage>
        <taxon>Eukaryota</taxon>
        <taxon>Fungi</taxon>
        <taxon>Dikarya</taxon>
        <taxon>Ascomycota</taxon>
        <taxon>Pezizomycotina</taxon>
        <taxon>Eurotiomycetes</taxon>
        <taxon>Eurotiomycetidae</taxon>
        <taxon>Eurotiales</taxon>
        <taxon>Aspergillaceae</taxon>
        <taxon>Penicillium</taxon>
    </lineage>
</organism>
<dbReference type="AlphaFoldDB" id="A0A9W9Q2B3"/>
<protein>
    <submittedName>
        <fullName evidence="2">Uncharacterized protein</fullName>
    </submittedName>
</protein>
<reference evidence="2" key="1">
    <citation type="submission" date="2022-12" db="EMBL/GenBank/DDBJ databases">
        <authorList>
            <person name="Petersen C."/>
        </authorList>
    </citation>
    <scope>NUCLEOTIDE SEQUENCE</scope>
    <source>
        <strain evidence="2">IBT 35673</strain>
    </source>
</reference>
<dbReference type="Proteomes" id="UP001147695">
    <property type="component" value="Unassembled WGS sequence"/>
</dbReference>
<evidence type="ECO:0000313" key="2">
    <source>
        <dbReference type="EMBL" id="KAJ5323034.1"/>
    </source>
</evidence>
<proteinExistence type="predicted"/>
<evidence type="ECO:0000313" key="3">
    <source>
        <dbReference type="Proteomes" id="UP001147695"/>
    </source>
</evidence>
<evidence type="ECO:0000256" key="1">
    <source>
        <dbReference type="SAM" id="MobiDB-lite"/>
    </source>
</evidence>
<gene>
    <name evidence="2" type="ORF">N7452_011323</name>
</gene>
<comment type="caution">
    <text evidence="2">The sequence shown here is derived from an EMBL/GenBank/DDBJ whole genome shotgun (WGS) entry which is preliminary data.</text>
</comment>
<reference evidence="2" key="2">
    <citation type="journal article" date="2023" name="IMA Fungus">
        <title>Comparative genomic study of the Penicillium genus elucidates a diverse pangenome and 15 lateral gene transfer events.</title>
        <authorList>
            <person name="Petersen C."/>
            <person name="Sorensen T."/>
            <person name="Nielsen M.R."/>
            <person name="Sondergaard T.E."/>
            <person name="Sorensen J.L."/>
            <person name="Fitzpatrick D.A."/>
            <person name="Frisvad J.C."/>
            <person name="Nielsen K.L."/>
        </authorList>
    </citation>
    <scope>NUCLEOTIDE SEQUENCE</scope>
    <source>
        <strain evidence="2">IBT 35673</strain>
    </source>
</reference>
<sequence length="281" mass="32106">MTLLDSFKYGAYQLAGQIRQRWIEDSTAPGCPTEPSKLSWQDLTDFHNDPTEPGLVPVPYDAMEDHLDELQIREPDEGGWARMSIQQLGLYVNQWSGKHPRLNVWKGQVAPGVLMIEEIKRTFGPYASEISSAAYATTYPIDTLKCVYLFNILNEDTRGFMQDYLYTAENGLEWYDETELDWYPGSPEFEALLGTRLGGLVVNLILGSLERGTRRISKIRTFFCWGDLHMRLMIEEIPKNTKGELAQAAQPVSGQKRKRSTSSISDDSPIERPRKRRCFDN</sequence>
<dbReference type="EMBL" id="JAPZBQ010000006">
    <property type="protein sequence ID" value="KAJ5323034.1"/>
    <property type="molecule type" value="Genomic_DNA"/>
</dbReference>
<feature type="region of interest" description="Disordered" evidence="1">
    <location>
        <begin position="244"/>
        <end position="281"/>
    </location>
</feature>
<name>A0A9W9Q2B3_PENBR</name>
<accession>A0A9W9Q2B3</accession>